<keyword evidence="2" id="KW-1185">Reference proteome</keyword>
<dbReference type="InterPro" id="IPR026336">
    <property type="entry name" value="PdeM-like"/>
</dbReference>
<reference evidence="1 2" key="1">
    <citation type="submission" date="2018-01" db="EMBL/GenBank/DDBJ databases">
        <title>Genomic Encyclopedia of Type Strains, Phase III (KMG-III): the genomes of soil and plant-associated and newly described type strains.</title>
        <authorList>
            <person name="Whitman W."/>
        </authorList>
    </citation>
    <scope>NUCLEOTIDE SEQUENCE [LARGE SCALE GENOMIC DNA]</scope>
    <source>
        <strain evidence="1 2">1131</strain>
    </source>
</reference>
<organism evidence="1 2">
    <name type="scientific">Bosea psychrotolerans</name>
    <dbReference type="NCBI Taxonomy" id="1871628"/>
    <lineage>
        <taxon>Bacteria</taxon>
        <taxon>Pseudomonadati</taxon>
        <taxon>Pseudomonadota</taxon>
        <taxon>Alphaproteobacteria</taxon>
        <taxon>Hyphomicrobiales</taxon>
        <taxon>Boseaceae</taxon>
        <taxon>Bosea</taxon>
    </lineage>
</organism>
<dbReference type="SUPFAM" id="SSF56300">
    <property type="entry name" value="Metallo-dependent phosphatases"/>
    <property type="match status" value="1"/>
</dbReference>
<proteinExistence type="predicted"/>
<dbReference type="AlphaFoldDB" id="A0A2S4MF24"/>
<dbReference type="PANTHER" id="PTHR39323">
    <property type="entry name" value="BLR1149 PROTEIN"/>
    <property type="match status" value="1"/>
</dbReference>
<dbReference type="Proteomes" id="UP000236919">
    <property type="component" value="Unassembled WGS sequence"/>
</dbReference>
<evidence type="ECO:0000313" key="2">
    <source>
        <dbReference type="Proteomes" id="UP000236919"/>
    </source>
</evidence>
<dbReference type="InterPro" id="IPR029052">
    <property type="entry name" value="Metallo-depent_PP-like"/>
</dbReference>
<accession>A0A2S4MF24</accession>
<dbReference type="NCBIfam" id="TIGR04123">
    <property type="entry name" value="P_estr_lig_assc"/>
    <property type="match status" value="1"/>
</dbReference>
<name>A0A2S4MF24_9HYPH</name>
<evidence type="ECO:0000313" key="1">
    <source>
        <dbReference type="EMBL" id="POR53346.1"/>
    </source>
</evidence>
<dbReference type="PANTHER" id="PTHR39323:SF1">
    <property type="entry name" value="BLR1149 PROTEIN"/>
    <property type="match status" value="1"/>
</dbReference>
<dbReference type="EMBL" id="PQFZ01000004">
    <property type="protein sequence ID" value="POR53346.1"/>
    <property type="molecule type" value="Genomic_DNA"/>
</dbReference>
<protein>
    <submittedName>
        <fullName evidence="1">Putative phosphoesterase</fullName>
    </submittedName>
</protein>
<gene>
    <name evidence="1" type="ORF">CYD53_104323</name>
</gene>
<sequence length="244" mass="26259">MTLVAGSWLAQSGTVQTQGSTPAFMLGRLALVPDLSGALWLPDERTLVVADLHLEKGSAYAARGVFLPPYDSAATLAALAAAILRHAPARVIALGDSFHDIHAESRIAPGNLATLRQLQQGRDWLWITGNHDREIGPAMGGETVAGIEISGVALRHEPDRDEAGFEIAGHLHPAAKVRMRGRALRRRCFALSPRRCIMPAMGAYAGGLNLRDAAFRPLFLEGLSAHLLGDGRLFRIDERLLLAD</sequence>
<dbReference type="Gene3D" id="3.60.21.10">
    <property type="match status" value="1"/>
</dbReference>
<comment type="caution">
    <text evidence="1">The sequence shown here is derived from an EMBL/GenBank/DDBJ whole genome shotgun (WGS) entry which is preliminary data.</text>
</comment>